<dbReference type="EMBL" id="JACGCM010001844">
    <property type="protein sequence ID" value="KAF6148669.1"/>
    <property type="molecule type" value="Genomic_DNA"/>
</dbReference>
<evidence type="ECO:0000259" key="1">
    <source>
        <dbReference type="Pfam" id="PF13963"/>
    </source>
</evidence>
<dbReference type="AlphaFoldDB" id="A0A7J7M1A6"/>
<comment type="caution">
    <text evidence="2">The sequence shown here is derived from an EMBL/GenBank/DDBJ whole genome shotgun (WGS) entry which is preliminary data.</text>
</comment>
<gene>
    <name evidence="2" type="ORF">GIB67_042628</name>
</gene>
<dbReference type="Proteomes" id="UP000541444">
    <property type="component" value="Unassembled WGS sequence"/>
</dbReference>
<accession>A0A7J7M1A6</accession>
<evidence type="ECO:0000313" key="3">
    <source>
        <dbReference type="Proteomes" id="UP000541444"/>
    </source>
</evidence>
<keyword evidence="3" id="KW-1185">Reference proteome</keyword>
<evidence type="ECO:0000313" key="2">
    <source>
        <dbReference type="EMBL" id="KAF6148669.1"/>
    </source>
</evidence>
<organism evidence="2 3">
    <name type="scientific">Kingdonia uniflora</name>
    <dbReference type="NCBI Taxonomy" id="39325"/>
    <lineage>
        <taxon>Eukaryota</taxon>
        <taxon>Viridiplantae</taxon>
        <taxon>Streptophyta</taxon>
        <taxon>Embryophyta</taxon>
        <taxon>Tracheophyta</taxon>
        <taxon>Spermatophyta</taxon>
        <taxon>Magnoliopsida</taxon>
        <taxon>Ranunculales</taxon>
        <taxon>Circaeasteraceae</taxon>
        <taxon>Kingdonia</taxon>
    </lineage>
</organism>
<dbReference type="OrthoDB" id="1079179at2759"/>
<proteinExistence type="predicted"/>
<sequence length="167" mass="19172">MSLTHPGKEWTDENMKSKGYSDAANLFIQFAKNNYGDPSFCHCKKCRNVNGLKSLKDIRYHLFLNGIDQSCTTWCFHEEVNDEINNTDIEDLGISSSSPLNDAGQTRMFDLVNDALGRAPLERLNDYTDNVRSNNEVPEEDTAYKNLREDTSRLIYPCVHHKIQSYQ</sequence>
<dbReference type="Pfam" id="PF13963">
    <property type="entry name" value="Transpos_assoc"/>
    <property type="match status" value="1"/>
</dbReference>
<dbReference type="InterPro" id="IPR029480">
    <property type="entry name" value="Transpos_assoc"/>
</dbReference>
<reference evidence="2 3" key="1">
    <citation type="journal article" date="2020" name="IScience">
        <title>Genome Sequencing of the Endangered Kingdonia uniflora (Circaeasteraceae, Ranunculales) Reveals Potential Mechanisms of Evolutionary Specialization.</title>
        <authorList>
            <person name="Sun Y."/>
            <person name="Deng T."/>
            <person name="Zhang A."/>
            <person name="Moore M.J."/>
            <person name="Landis J.B."/>
            <person name="Lin N."/>
            <person name="Zhang H."/>
            <person name="Zhang X."/>
            <person name="Huang J."/>
            <person name="Zhang X."/>
            <person name="Sun H."/>
            <person name="Wang H."/>
        </authorList>
    </citation>
    <scope>NUCLEOTIDE SEQUENCE [LARGE SCALE GENOMIC DNA]</scope>
    <source>
        <strain evidence="2">TB1705</strain>
        <tissue evidence="2">Leaf</tissue>
    </source>
</reference>
<name>A0A7J7M1A6_9MAGN</name>
<feature type="domain" description="Transposase-associated" evidence="1">
    <location>
        <begin position="8"/>
        <end position="79"/>
    </location>
</feature>
<protein>
    <recommendedName>
        <fullName evidence="1">Transposase-associated domain-containing protein</fullName>
    </recommendedName>
</protein>